<dbReference type="Proteomes" id="UP000236447">
    <property type="component" value="Chromosome"/>
</dbReference>
<dbReference type="InterPro" id="IPR007497">
    <property type="entry name" value="SIMPL/DUF541"/>
</dbReference>
<evidence type="ECO:0000313" key="1">
    <source>
        <dbReference type="EMBL" id="AUQ98205.1"/>
    </source>
</evidence>
<dbReference type="Gene3D" id="3.30.110.170">
    <property type="entry name" value="Protein of unknown function (DUF541), domain 1"/>
    <property type="match status" value="1"/>
</dbReference>
<protein>
    <submittedName>
        <fullName evidence="1">Uncharacterized protein</fullName>
    </submittedName>
</protein>
<dbReference type="InterPro" id="IPR052022">
    <property type="entry name" value="26kDa_periplasmic_antigen"/>
</dbReference>
<dbReference type="RefSeq" id="WP_014879368.1">
    <property type="nucleotide sequence ID" value="NZ_CBCSDS010000002.1"/>
</dbReference>
<dbReference type="EMBL" id="CP010725">
    <property type="protein sequence ID" value="AUQ98205.1"/>
    <property type="molecule type" value="Genomic_DNA"/>
</dbReference>
<sequence length="238" mass="25318" precursor="true">MKARHIFASALAVLLATGLAHAQETPVDRQISVTGEARIAVTPTLATITLGVTEEAEEAALAMSAVSTKMVAVVDELRAAGIAAEDMQTQQISLNPVWSQDRSYSDGRRKITGFNASNTLALRIRDLDRLGEVLDQVLKVGANDFRGLSFGVADPAKVQDQIRGAAVKDARRKAAQLAEAAGVELGPVRSIHDRDTGGGQPMMAMEMARSAPMPIEAGELNFSHSVSVVYDIKLPTND</sequence>
<accession>A0A2I7IUE1</accession>
<reference evidence="1 2" key="1">
    <citation type="journal article" date="2017" name="Front. Microbiol.">
        <title>Phaeobacter piscinae sp. nov., a species of the Roseobacter group and potential aquaculture probiont.</title>
        <authorList>
            <person name="Sonnenschein E.C."/>
            <person name="Phippen C.B.W."/>
            <person name="Nielsen K.F."/>
            <person name="Mateiu R.V."/>
            <person name="Melchiorsen J."/>
            <person name="Gram L."/>
            <person name="Overmann J."/>
            <person name="Freese H.M."/>
        </authorList>
    </citation>
    <scope>NUCLEOTIDE SEQUENCE [LARGE SCALE GENOMIC DNA]</scope>
    <source>
        <strain evidence="1 2">P88</strain>
    </source>
</reference>
<dbReference type="PANTHER" id="PTHR34387:SF1">
    <property type="entry name" value="PERIPLASMIC IMMUNOGENIC PROTEIN"/>
    <property type="match status" value="1"/>
</dbReference>
<dbReference type="PANTHER" id="PTHR34387">
    <property type="entry name" value="SLR1258 PROTEIN"/>
    <property type="match status" value="1"/>
</dbReference>
<dbReference type="AlphaFoldDB" id="A0A2I7IUE1"/>
<proteinExistence type="predicted"/>
<dbReference type="OMA" id="MNQTNER"/>
<name>A0A2I7IUE1_9RHOB</name>
<dbReference type="GO" id="GO:0006974">
    <property type="term" value="P:DNA damage response"/>
    <property type="evidence" value="ECO:0007669"/>
    <property type="project" value="TreeGrafter"/>
</dbReference>
<reference evidence="1 2" key="2">
    <citation type="journal article" date="2017" name="Genome Biol. Evol.">
        <title>Trajectories and Drivers of Genome Evolution in Surface-Associated Marine Phaeobacter.</title>
        <authorList>
            <person name="Freese H.M."/>
            <person name="Sikorski J."/>
            <person name="Bunk B."/>
            <person name="Scheuner C."/>
            <person name="Meier-Kolthoff J.P."/>
            <person name="Sproer C."/>
            <person name="Gram L."/>
            <person name="Overmann J."/>
        </authorList>
    </citation>
    <scope>NUCLEOTIDE SEQUENCE [LARGE SCALE GENOMIC DNA]</scope>
    <source>
        <strain evidence="1 2">P88</strain>
    </source>
</reference>
<dbReference type="Pfam" id="PF04402">
    <property type="entry name" value="SIMPL"/>
    <property type="match status" value="1"/>
</dbReference>
<evidence type="ECO:0000313" key="2">
    <source>
        <dbReference type="Proteomes" id="UP000236447"/>
    </source>
</evidence>
<dbReference type="Gene3D" id="3.30.70.2970">
    <property type="entry name" value="Protein of unknown function (DUF541), domain 2"/>
    <property type="match status" value="1"/>
</dbReference>
<organism evidence="1 2">
    <name type="scientific">Phaeobacter inhibens</name>
    <dbReference type="NCBI Taxonomy" id="221822"/>
    <lineage>
        <taxon>Bacteria</taxon>
        <taxon>Pseudomonadati</taxon>
        <taxon>Pseudomonadota</taxon>
        <taxon>Alphaproteobacteria</taxon>
        <taxon>Rhodobacterales</taxon>
        <taxon>Roseobacteraceae</taxon>
        <taxon>Phaeobacter</taxon>
    </lineage>
</organism>
<gene>
    <name evidence="1" type="ORF">PhaeoP88_00809</name>
</gene>